<dbReference type="AlphaFoldDB" id="A0AAV5JXV9"/>
<feature type="transmembrane region" description="Helical" evidence="1">
    <location>
        <begin position="21"/>
        <end position="43"/>
    </location>
</feature>
<name>A0AAV5JXV9_9ROSI</name>
<accession>A0AAV5JXV9</accession>
<keyword evidence="3" id="KW-1185">Reference proteome</keyword>
<keyword evidence="1" id="KW-0812">Transmembrane</keyword>
<dbReference type="Proteomes" id="UP001054252">
    <property type="component" value="Unassembled WGS sequence"/>
</dbReference>
<comment type="caution">
    <text evidence="2">The sequence shown here is derived from an EMBL/GenBank/DDBJ whole genome shotgun (WGS) entry which is preliminary data.</text>
</comment>
<feature type="transmembrane region" description="Helical" evidence="1">
    <location>
        <begin position="49"/>
        <end position="66"/>
    </location>
</feature>
<dbReference type="EMBL" id="BPVZ01000047">
    <property type="protein sequence ID" value="GKV17368.1"/>
    <property type="molecule type" value="Genomic_DNA"/>
</dbReference>
<evidence type="ECO:0000313" key="2">
    <source>
        <dbReference type="EMBL" id="GKV17368.1"/>
    </source>
</evidence>
<gene>
    <name evidence="2" type="ORF">SLEP1_g27883</name>
</gene>
<evidence type="ECO:0000256" key="1">
    <source>
        <dbReference type="SAM" id="Phobius"/>
    </source>
</evidence>
<protein>
    <submittedName>
        <fullName evidence="2">Uncharacterized protein</fullName>
    </submittedName>
</protein>
<keyword evidence="1" id="KW-1133">Transmembrane helix</keyword>
<evidence type="ECO:0000313" key="3">
    <source>
        <dbReference type="Proteomes" id="UP001054252"/>
    </source>
</evidence>
<sequence>MIVDLIFKLILRFRCSDAFGWFCQVYLGLENSVTFVYGLVSTVKSRNNLKILLCYVTGFISIFALLREEDDMNRGTDVMIKG</sequence>
<proteinExistence type="predicted"/>
<organism evidence="2 3">
    <name type="scientific">Rubroshorea leprosula</name>
    <dbReference type="NCBI Taxonomy" id="152421"/>
    <lineage>
        <taxon>Eukaryota</taxon>
        <taxon>Viridiplantae</taxon>
        <taxon>Streptophyta</taxon>
        <taxon>Embryophyta</taxon>
        <taxon>Tracheophyta</taxon>
        <taxon>Spermatophyta</taxon>
        <taxon>Magnoliopsida</taxon>
        <taxon>eudicotyledons</taxon>
        <taxon>Gunneridae</taxon>
        <taxon>Pentapetalae</taxon>
        <taxon>rosids</taxon>
        <taxon>malvids</taxon>
        <taxon>Malvales</taxon>
        <taxon>Dipterocarpaceae</taxon>
        <taxon>Rubroshorea</taxon>
    </lineage>
</organism>
<keyword evidence="1" id="KW-0472">Membrane</keyword>
<reference evidence="2 3" key="1">
    <citation type="journal article" date="2021" name="Commun. Biol.">
        <title>The genome of Shorea leprosula (Dipterocarpaceae) highlights the ecological relevance of drought in aseasonal tropical rainforests.</title>
        <authorList>
            <person name="Ng K.K.S."/>
            <person name="Kobayashi M.J."/>
            <person name="Fawcett J.A."/>
            <person name="Hatakeyama M."/>
            <person name="Paape T."/>
            <person name="Ng C.H."/>
            <person name="Ang C.C."/>
            <person name="Tnah L.H."/>
            <person name="Lee C.T."/>
            <person name="Nishiyama T."/>
            <person name="Sese J."/>
            <person name="O'Brien M.J."/>
            <person name="Copetti D."/>
            <person name="Mohd Noor M.I."/>
            <person name="Ong R.C."/>
            <person name="Putra M."/>
            <person name="Sireger I.Z."/>
            <person name="Indrioko S."/>
            <person name="Kosugi Y."/>
            <person name="Izuno A."/>
            <person name="Isagi Y."/>
            <person name="Lee S.L."/>
            <person name="Shimizu K.K."/>
        </authorList>
    </citation>
    <scope>NUCLEOTIDE SEQUENCE [LARGE SCALE GENOMIC DNA]</scope>
    <source>
        <strain evidence="2">214</strain>
    </source>
</reference>